<dbReference type="PANTHER" id="PTHR43742">
    <property type="entry name" value="TRIMETHYLAMINE-N-OXIDE REDUCTASE"/>
    <property type="match status" value="1"/>
</dbReference>
<evidence type="ECO:0000256" key="3">
    <source>
        <dbReference type="ARBA" id="ARBA00023004"/>
    </source>
</evidence>
<dbReference type="Pfam" id="PF01568">
    <property type="entry name" value="Molydop_binding"/>
    <property type="match status" value="1"/>
</dbReference>
<dbReference type="SUPFAM" id="SSF53706">
    <property type="entry name" value="Formate dehydrogenase/DMSO reductase, domains 1-3"/>
    <property type="match status" value="1"/>
</dbReference>
<reference evidence="6 7" key="1">
    <citation type="submission" date="2021-04" db="EMBL/GenBank/DDBJ databases">
        <title>The genome sequence of type strain Ideonella paludis KCTC 32238.</title>
        <authorList>
            <person name="Liu Y."/>
        </authorList>
    </citation>
    <scope>NUCLEOTIDE SEQUENCE [LARGE SCALE GENOMIC DNA]</scope>
    <source>
        <strain evidence="6 7">KCTC 32238</strain>
    </source>
</reference>
<keyword evidence="2" id="KW-0479">Metal-binding</keyword>
<evidence type="ECO:0000256" key="4">
    <source>
        <dbReference type="ARBA" id="ARBA00023014"/>
    </source>
</evidence>
<dbReference type="CDD" id="cd02766">
    <property type="entry name" value="MopB_3"/>
    <property type="match status" value="1"/>
</dbReference>
<dbReference type="EMBL" id="JAGQDG010000008">
    <property type="protein sequence ID" value="MBQ0937468.1"/>
    <property type="molecule type" value="Genomic_DNA"/>
</dbReference>
<dbReference type="Gene3D" id="2.20.25.90">
    <property type="entry name" value="ADC-like domains"/>
    <property type="match status" value="1"/>
</dbReference>
<dbReference type="InterPro" id="IPR006657">
    <property type="entry name" value="MoPterin_dinucl-bd_dom"/>
</dbReference>
<keyword evidence="4" id="KW-0411">Iron-sulfur</keyword>
<evidence type="ECO:0000313" key="7">
    <source>
        <dbReference type="Proteomes" id="UP000672097"/>
    </source>
</evidence>
<dbReference type="Gene3D" id="2.40.40.20">
    <property type="match status" value="1"/>
</dbReference>
<name>A0ABS5E263_9BURK</name>
<comment type="caution">
    <text evidence="6">The sequence shown here is derived from an EMBL/GenBank/DDBJ whole genome shotgun (WGS) entry which is preliminary data.</text>
</comment>
<protein>
    <submittedName>
        <fullName evidence="6">Molybdopterin oxidoreductase family protein</fullName>
    </submittedName>
</protein>
<proteinExistence type="inferred from homology"/>
<accession>A0ABS5E263</accession>
<dbReference type="InterPro" id="IPR006656">
    <property type="entry name" value="Mopterin_OxRdtase"/>
</dbReference>
<dbReference type="SUPFAM" id="SSF50692">
    <property type="entry name" value="ADC-like"/>
    <property type="match status" value="1"/>
</dbReference>
<evidence type="ECO:0000259" key="5">
    <source>
        <dbReference type="PROSITE" id="PS51669"/>
    </source>
</evidence>
<evidence type="ECO:0000256" key="2">
    <source>
        <dbReference type="ARBA" id="ARBA00022723"/>
    </source>
</evidence>
<evidence type="ECO:0000313" key="6">
    <source>
        <dbReference type="EMBL" id="MBQ0937468.1"/>
    </source>
</evidence>
<dbReference type="SMART" id="SM00926">
    <property type="entry name" value="Molybdop_Fe4S4"/>
    <property type="match status" value="1"/>
</dbReference>
<dbReference type="InterPro" id="IPR050612">
    <property type="entry name" value="Prok_Mopterin_Oxidored"/>
</dbReference>
<dbReference type="InterPro" id="IPR006963">
    <property type="entry name" value="Mopterin_OxRdtase_4Fe-4S_dom"/>
</dbReference>
<dbReference type="CDD" id="cd02786">
    <property type="entry name" value="MopB_CT_3"/>
    <property type="match status" value="1"/>
</dbReference>
<organism evidence="6 7">
    <name type="scientific">Ideonella paludis</name>
    <dbReference type="NCBI Taxonomy" id="1233411"/>
    <lineage>
        <taxon>Bacteria</taxon>
        <taxon>Pseudomonadati</taxon>
        <taxon>Pseudomonadota</taxon>
        <taxon>Betaproteobacteria</taxon>
        <taxon>Burkholderiales</taxon>
        <taxon>Sphaerotilaceae</taxon>
        <taxon>Ideonella</taxon>
    </lineage>
</organism>
<gene>
    <name evidence="6" type="ORF">KAK11_19235</name>
</gene>
<keyword evidence="7" id="KW-1185">Reference proteome</keyword>
<dbReference type="InterPro" id="IPR037920">
    <property type="entry name" value="YoaE_C"/>
</dbReference>
<dbReference type="Proteomes" id="UP000672097">
    <property type="component" value="Unassembled WGS sequence"/>
</dbReference>
<sequence length="688" mass="75071">MTSSPTQRLVRAACPHDCPDTCAMKVTVEGEQIIRIQGDADHPTTHGALCTKVARYAERVNHPERVLTPLRRVGPKGSGQFAAISWDEALDEVTSRLGAIAERNPEAILPYSYAGTMGLVQGESMAARFFHKLGASLLNRTICASAGGEGLQQTYGGKVGMHVEHFTESRLILIWGSNSIASNLHFWTFAQAAKRAGAKLIAIDPRHTETAQKCHQHIALLPGTDGALALGLMHELIVNDWLDHDYLAQHVEGWPALRERALLWPPERVAKVCGITADEVRGLARDYGTTAPAAIRLNYGMQRVRGGGNATRLIALLPCLVGAWRHKAGGLLMSASGWFKPVRNDAWLQRPDLLGQRRPRTLNMSTVGQDLLRESSPDFGPKIEALVVYNSNPVAVAPQSRQVVAGFAREDLFTVVLEHFLTDTADHADIVLPATMQLEHWDAHTSYGHTYALVNEPAVPPRGEARSNCEIFRQLAARLGFAEPCFTDSDEALAAQAFTDAVPFDTLRRDGWVKLPLPDAPFAQGGFPTPNGKAWAMGPGVPLPDHVPNYESVVSAPALAQRFPLAMISPPARNFLNSTFVNVKSLRDIEAEPVLEMHADDAAQRGIADGDMVRVFNDRGDYHCVARINQRARAGVVNGLGIWWRKLGVNRTNVNEVTHQQLTDLGQAPSFYDCLVEVAPLAAAQARA</sequence>
<dbReference type="Gene3D" id="3.30.2070.10">
    <property type="entry name" value="Formate dehydrogenase/DMSO reductase"/>
    <property type="match status" value="1"/>
</dbReference>
<dbReference type="PROSITE" id="PS51669">
    <property type="entry name" value="4FE4S_MOW_BIS_MGD"/>
    <property type="match status" value="1"/>
</dbReference>
<feature type="domain" description="4Fe-4S Mo/W bis-MGD-type" evidence="5">
    <location>
        <begin position="7"/>
        <end position="64"/>
    </location>
</feature>
<comment type="similarity">
    <text evidence="1">Belongs to the prokaryotic molybdopterin-containing oxidoreductase family.</text>
</comment>
<evidence type="ECO:0000256" key="1">
    <source>
        <dbReference type="ARBA" id="ARBA00010312"/>
    </source>
</evidence>
<dbReference type="Pfam" id="PF04879">
    <property type="entry name" value="Molybdop_Fe4S4"/>
    <property type="match status" value="1"/>
</dbReference>
<dbReference type="Gene3D" id="3.40.50.740">
    <property type="match status" value="1"/>
</dbReference>
<dbReference type="RefSeq" id="WP_210811171.1">
    <property type="nucleotide sequence ID" value="NZ_JAGQDG010000008.1"/>
</dbReference>
<keyword evidence="3" id="KW-0408">Iron</keyword>
<dbReference type="PANTHER" id="PTHR43742:SF6">
    <property type="entry name" value="OXIDOREDUCTASE YYAE-RELATED"/>
    <property type="match status" value="1"/>
</dbReference>
<dbReference type="InterPro" id="IPR009010">
    <property type="entry name" value="Asp_de-COase-like_dom_sf"/>
</dbReference>
<dbReference type="Gene3D" id="3.40.228.10">
    <property type="entry name" value="Dimethylsulfoxide Reductase, domain 2"/>
    <property type="match status" value="1"/>
</dbReference>
<dbReference type="Pfam" id="PF00384">
    <property type="entry name" value="Molybdopterin"/>
    <property type="match status" value="1"/>
</dbReference>